<evidence type="ECO:0000256" key="2">
    <source>
        <dbReference type="SAM" id="MobiDB-lite"/>
    </source>
</evidence>
<dbReference type="Pfam" id="PF14912">
    <property type="entry name" value="THEG"/>
    <property type="match status" value="3"/>
</dbReference>
<name>A0A7J5XRU8_DISMA</name>
<feature type="transmembrane region" description="Helical" evidence="3">
    <location>
        <begin position="42"/>
        <end position="63"/>
    </location>
</feature>
<keyword evidence="1" id="KW-0677">Repeat</keyword>
<evidence type="ECO:0000313" key="5">
    <source>
        <dbReference type="Proteomes" id="UP000518266"/>
    </source>
</evidence>
<keyword evidence="5" id="KW-1185">Reference proteome</keyword>
<comment type="caution">
    <text evidence="4">The sequence shown here is derived from an EMBL/GenBank/DDBJ whole genome shotgun (WGS) entry which is preliminary data.</text>
</comment>
<dbReference type="AlphaFoldDB" id="A0A7J5XRU8"/>
<keyword evidence="3" id="KW-1133">Transmembrane helix</keyword>
<organism evidence="4 5">
    <name type="scientific">Dissostichus mawsoni</name>
    <name type="common">Antarctic cod</name>
    <dbReference type="NCBI Taxonomy" id="36200"/>
    <lineage>
        <taxon>Eukaryota</taxon>
        <taxon>Metazoa</taxon>
        <taxon>Chordata</taxon>
        <taxon>Craniata</taxon>
        <taxon>Vertebrata</taxon>
        <taxon>Euteleostomi</taxon>
        <taxon>Actinopterygii</taxon>
        <taxon>Neopterygii</taxon>
        <taxon>Teleostei</taxon>
        <taxon>Neoteleostei</taxon>
        <taxon>Acanthomorphata</taxon>
        <taxon>Eupercaria</taxon>
        <taxon>Perciformes</taxon>
        <taxon>Notothenioidei</taxon>
        <taxon>Nototheniidae</taxon>
        <taxon>Dissostichus</taxon>
    </lineage>
</organism>
<protein>
    <submittedName>
        <fullName evidence="4">Uncharacterized protein</fullName>
    </submittedName>
</protein>
<feature type="region of interest" description="Disordered" evidence="2">
    <location>
        <begin position="98"/>
        <end position="165"/>
    </location>
</feature>
<accession>A0A7J5XRU8</accession>
<keyword evidence="3" id="KW-0472">Membrane</keyword>
<proteinExistence type="predicted"/>
<dbReference type="PANTHER" id="PTHR15901">
    <property type="entry name" value="TESTICULAR HAPLOID EXPRESSED GENE PROTEIN"/>
    <property type="match status" value="1"/>
</dbReference>
<dbReference type="EMBL" id="JAAKFY010000022">
    <property type="protein sequence ID" value="KAF3838808.1"/>
    <property type="molecule type" value="Genomic_DNA"/>
</dbReference>
<dbReference type="OrthoDB" id="25466at2759"/>
<reference evidence="4 5" key="1">
    <citation type="submission" date="2020-03" db="EMBL/GenBank/DDBJ databases">
        <title>Dissostichus mawsoni Genome sequencing and assembly.</title>
        <authorList>
            <person name="Park H."/>
        </authorList>
    </citation>
    <scope>NUCLEOTIDE SEQUENCE [LARGE SCALE GENOMIC DNA]</scope>
    <source>
        <strain evidence="4">DM0001</strain>
        <tissue evidence="4">Muscle</tissue>
    </source>
</reference>
<dbReference type="InterPro" id="IPR042401">
    <property type="entry name" value="SPMAP2-like"/>
</dbReference>
<evidence type="ECO:0000313" key="4">
    <source>
        <dbReference type="EMBL" id="KAF3838808.1"/>
    </source>
</evidence>
<feature type="compositionally biased region" description="Basic and acidic residues" evidence="2">
    <location>
        <begin position="98"/>
        <end position="109"/>
    </location>
</feature>
<evidence type="ECO:0000256" key="3">
    <source>
        <dbReference type="SAM" id="Phobius"/>
    </source>
</evidence>
<feature type="compositionally biased region" description="Acidic residues" evidence="2">
    <location>
        <begin position="110"/>
        <end position="120"/>
    </location>
</feature>
<dbReference type="InterPro" id="IPR006623">
    <property type="entry name" value="THEG"/>
</dbReference>
<sequence>MSNGQDSVQIWSITKDPGAGATQNLKDCLGDDSLVPSNTTSFFYSNFIIILAPYCKLFMFFLISEKVIWGNQDPIWPLSASGAAPSARIQYLSRHKRDFSAREDPHRKEEEEEEEEEEEASFSRKTPRPSSKPSQYEHIVRLSTPRSRRRSAQENRVSLCSPRPPHTPHCERSCPIWHVDPRLKTSAVITPRLLQLSIPKLIRPDFHSNRESVASIVSFASKTAQIPPRLIRLPNHYWMHPLLKHHRLLLLSVLSIFVSKAARKATASDRVEMLATPKQLSKNYFPPRDPEWSRNTVLSS</sequence>
<dbReference type="Proteomes" id="UP000518266">
    <property type="component" value="Unassembled WGS sequence"/>
</dbReference>
<dbReference type="SMART" id="SM00705">
    <property type="entry name" value="THEG"/>
    <property type="match status" value="4"/>
</dbReference>
<gene>
    <name evidence="4" type="ORF">F7725_010576</name>
</gene>
<dbReference type="PANTHER" id="PTHR15901:SF15">
    <property type="entry name" value="TESTICULAR HAPLOID EXPRESSED GENE PROTEIN-LIKE"/>
    <property type="match status" value="1"/>
</dbReference>
<evidence type="ECO:0000256" key="1">
    <source>
        <dbReference type="ARBA" id="ARBA00022737"/>
    </source>
</evidence>
<keyword evidence="3" id="KW-0812">Transmembrane</keyword>